<dbReference type="Proteomes" id="UP000503447">
    <property type="component" value="Chromosome"/>
</dbReference>
<dbReference type="KEGG" id="ftj:FTUN_6844"/>
<organism evidence="1 2">
    <name type="scientific">Frigoriglobus tundricola</name>
    <dbReference type="NCBI Taxonomy" id="2774151"/>
    <lineage>
        <taxon>Bacteria</taxon>
        <taxon>Pseudomonadati</taxon>
        <taxon>Planctomycetota</taxon>
        <taxon>Planctomycetia</taxon>
        <taxon>Gemmatales</taxon>
        <taxon>Gemmataceae</taxon>
        <taxon>Frigoriglobus</taxon>
    </lineage>
</organism>
<dbReference type="EMBL" id="CP053452">
    <property type="protein sequence ID" value="QJW99242.1"/>
    <property type="molecule type" value="Genomic_DNA"/>
</dbReference>
<reference evidence="2" key="1">
    <citation type="submission" date="2020-05" db="EMBL/GenBank/DDBJ databases">
        <title>Frigoriglobus tundricola gen. nov., sp. nov., a psychrotolerant cellulolytic planctomycete of the family Gemmataceae with two divergent copies of 16S rRNA gene.</title>
        <authorList>
            <person name="Kulichevskaya I.S."/>
            <person name="Ivanova A.A."/>
            <person name="Naumoff D.G."/>
            <person name="Beletsky A.V."/>
            <person name="Rijpstra W.I.C."/>
            <person name="Sinninghe Damste J.S."/>
            <person name="Mardanov A.V."/>
            <person name="Ravin N.V."/>
            <person name="Dedysh S.N."/>
        </authorList>
    </citation>
    <scope>NUCLEOTIDE SEQUENCE [LARGE SCALE GENOMIC DNA]</scope>
    <source>
        <strain evidence="2">PL17</strain>
    </source>
</reference>
<evidence type="ECO:0000313" key="2">
    <source>
        <dbReference type="Proteomes" id="UP000503447"/>
    </source>
</evidence>
<name>A0A6M5Z247_9BACT</name>
<proteinExistence type="predicted"/>
<accession>A0A6M5Z247</accession>
<sequence>MTERRPRKNLIQAISGLKARSESKLRTSRGIARWREL</sequence>
<protein>
    <submittedName>
        <fullName evidence="1">Uncharacterized protein</fullName>
    </submittedName>
</protein>
<evidence type="ECO:0000313" key="1">
    <source>
        <dbReference type="EMBL" id="QJW99242.1"/>
    </source>
</evidence>
<dbReference type="AlphaFoldDB" id="A0A6M5Z247"/>
<keyword evidence="2" id="KW-1185">Reference proteome</keyword>
<gene>
    <name evidence="1" type="ORF">FTUN_6844</name>
</gene>